<dbReference type="OrthoDB" id="7632596at2"/>
<proteinExistence type="predicted"/>
<accession>A0A059FSA9</accession>
<sequence length="874" mass="98927">MLGAVDRWLRRFGPLIVTFGTAVLLCGLMLFWLFGPNLAPFFKPEFPFAFQFDVETWHWIAAWGGLWTALSLGIGRVGGRRRGIIASGFLAMFMGAGTWAVGQTTYLDFSKADIAASAISAFWIGWLVFQFARLELLWSAPAPDHDTTRQPLLSLADGRDFTENFAYTFLSLFGLALDASQRIWPGAELASRKAIGQQFTPSLVFAILIVTAFLPLLTGFWLRASRDAKRQKQSFWRKDVVTPLWFALISTSVLGITLLAYYAALYASDTISAAISYATFVGVFLVFVMVIVLPHVMNYYRRRSEDSIAAYDQTPIQPMGIATFDAPALWLSYLDTLLVKVVAPLSGGTQRRFAHGYVILTLCLLSLLGLVIPRPFGLVPVVIGILLAIALGRRWAWVEEDRETASRLESTRGSNIHLGFENDLKDEALTGYAGLFILVPLTLYQIQDITGFEPIFDEQPGNILLTWIVFFGGELAKAVPFVDWWDIYGNSEVSSTGKHLTFLSRAAVDLVIMAALFQALNIWQRNRVQSMLFKDGHLDAFDPFKEKEFFQDGIVRLKGTMPQSGMDDAEDAKARSFETRVEELRKAHRLFVERTKNGHHVYYEIRKSFEEKIVEHVKQRERLLIESSSVYESPAPYSRQRLAELIDPSQHEDLRAGAQWMIERWNVLVGRPIDKLGQIARRWETLNFPDAFDDEKAIATRARRIQKMEFEKILVELADPQWSSGLRKKEISDLMQCLRRVRADVEFDFSRILSFELFGRMKTVYAVMFLSKFVLTKDHLDDDESWRLRLIAHAEGPDTEIQLGRAAMRARVYDSAARIACNHSAGDQARRDAFALLDWMSRADGSKSGRSHASMRALEVQQFIAQDGLFGVDS</sequence>
<protein>
    <submittedName>
        <fullName evidence="2">Uncharacterized protein</fullName>
    </submittedName>
</protein>
<name>A0A059FSA9_9PROT</name>
<organism evidence="2 3">
    <name type="scientific">Hyphomonas johnsonii MHS-2</name>
    <dbReference type="NCBI Taxonomy" id="1280950"/>
    <lineage>
        <taxon>Bacteria</taxon>
        <taxon>Pseudomonadati</taxon>
        <taxon>Pseudomonadota</taxon>
        <taxon>Alphaproteobacteria</taxon>
        <taxon>Hyphomonadales</taxon>
        <taxon>Hyphomonadaceae</taxon>
        <taxon>Hyphomonas</taxon>
    </lineage>
</organism>
<feature type="transmembrane region" description="Helical" evidence="1">
    <location>
        <begin position="378"/>
        <end position="397"/>
    </location>
</feature>
<feature type="transmembrane region" description="Helical" evidence="1">
    <location>
        <begin position="270"/>
        <end position="293"/>
    </location>
</feature>
<dbReference type="RefSeq" id="WP_156945452.1">
    <property type="nucleotide sequence ID" value="NZ_ARYK01000002.1"/>
</dbReference>
<evidence type="ECO:0000313" key="3">
    <source>
        <dbReference type="Proteomes" id="UP000025171"/>
    </source>
</evidence>
<gene>
    <name evidence="2" type="ORF">HJO_06705</name>
</gene>
<evidence type="ECO:0000313" key="2">
    <source>
        <dbReference type="EMBL" id="KCZ93524.1"/>
    </source>
</evidence>
<dbReference type="EMBL" id="ARYK01000002">
    <property type="protein sequence ID" value="KCZ93524.1"/>
    <property type="molecule type" value="Genomic_DNA"/>
</dbReference>
<feature type="transmembrane region" description="Helical" evidence="1">
    <location>
        <begin position="203"/>
        <end position="222"/>
    </location>
</feature>
<feature type="transmembrane region" description="Helical" evidence="1">
    <location>
        <begin position="12"/>
        <end position="34"/>
    </location>
</feature>
<keyword evidence="1" id="KW-0472">Membrane</keyword>
<feature type="transmembrane region" description="Helical" evidence="1">
    <location>
        <begin position="57"/>
        <end position="77"/>
    </location>
</feature>
<keyword evidence="3" id="KW-1185">Reference proteome</keyword>
<keyword evidence="1" id="KW-1133">Transmembrane helix</keyword>
<dbReference type="Proteomes" id="UP000025171">
    <property type="component" value="Unassembled WGS sequence"/>
</dbReference>
<feature type="transmembrane region" description="Helical" evidence="1">
    <location>
        <begin position="354"/>
        <end position="372"/>
    </location>
</feature>
<reference evidence="2 3" key="1">
    <citation type="journal article" date="2014" name="Antonie Van Leeuwenhoek">
        <title>Hyphomonas beringensis sp. nov. and Hyphomonas chukchiensis sp. nov., isolated from surface seawater of the Bering Sea and Chukchi Sea.</title>
        <authorList>
            <person name="Li C."/>
            <person name="Lai Q."/>
            <person name="Li G."/>
            <person name="Dong C."/>
            <person name="Wang J."/>
            <person name="Liao Y."/>
            <person name="Shao Z."/>
        </authorList>
    </citation>
    <scope>NUCLEOTIDE SEQUENCE [LARGE SCALE GENOMIC DNA]</scope>
    <source>
        <strain evidence="2 3">MHS-2</strain>
    </source>
</reference>
<dbReference type="PATRIC" id="fig|1280950.3.peg.1347"/>
<feature type="transmembrane region" description="Helical" evidence="1">
    <location>
        <begin position="84"/>
        <end position="102"/>
    </location>
</feature>
<keyword evidence="1" id="KW-0812">Transmembrane</keyword>
<comment type="caution">
    <text evidence="2">The sequence shown here is derived from an EMBL/GenBank/DDBJ whole genome shotgun (WGS) entry which is preliminary data.</text>
</comment>
<evidence type="ECO:0000256" key="1">
    <source>
        <dbReference type="SAM" id="Phobius"/>
    </source>
</evidence>
<feature type="transmembrane region" description="Helical" evidence="1">
    <location>
        <begin position="243"/>
        <end position="264"/>
    </location>
</feature>
<dbReference type="AlphaFoldDB" id="A0A059FSA9"/>